<evidence type="ECO:0000256" key="3">
    <source>
        <dbReference type="ARBA" id="ARBA00011738"/>
    </source>
</evidence>
<dbReference type="PANTHER" id="PTHR42930:SF3">
    <property type="entry name" value="PHOSPHATE-SPECIFIC TRANSPORT SYSTEM ACCESSORY PROTEIN PHOU"/>
    <property type="match status" value="1"/>
</dbReference>
<evidence type="ECO:0000256" key="2">
    <source>
        <dbReference type="ARBA" id="ARBA00008107"/>
    </source>
</evidence>
<evidence type="ECO:0000256" key="6">
    <source>
        <dbReference type="ARBA" id="ARBA00022592"/>
    </source>
</evidence>
<keyword evidence="4 8" id="KW-0813">Transport</keyword>
<accession>A0A916RH09</accession>
<keyword evidence="11" id="KW-1185">Reference proteome</keyword>
<dbReference type="Pfam" id="PF01895">
    <property type="entry name" value="PhoU"/>
    <property type="match status" value="2"/>
</dbReference>
<dbReference type="NCBIfam" id="TIGR02135">
    <property type="entry name" value="phoU_full"/>
    <property type="match status" value="1"/>
</dbReference>
<name>A0A916RH09_9HYPH</name>
<dbReference type="InterPro" id="IPR026022">
    <property type="entry name" value="PhoU_dom"/>
</dbReference>
<dbReference type="PIRSF" id="PIRSF003107">
    <property type="entry name" value="PhoU"/>
    <property type="match status" value="1"/>
</dbReference>
<feature type="domain" description="PhoU" evidence="9">
    <location>
        <begin position="128"/>
        <end position="212"/>
    </location>
</feature>
<dbReference type="GO" id="GO:0005737">
    <property type="term" value="C:cytoplasm"/>
    <property type="evidence" value="ECO:0007669"/>
    <property type="project" value="UniProtKB-SubCell"/>
</dbReference>
<evidence type="ECO:0000259" key="9">
    <source>
        <dbReference type="Pfam" id="PF01895"/>
    </source>
</evidence>
<dbReference type="Gene3D" id="1.20.58.220">
    <property type="entry name" value="Phosphate transport system protein phou homolog 2, domain 2"/>
    <property type="match status" value="1"/>
</dbReference>
<evidence type="ECO:0000256" key="8">
    <source>
        <dbReference type="PIRNR" id="PIRNR003107"/>
    </source>
</evidence>
<organism evidence="10 11">
    <name type="scientific">Pelagibacterium lentulum</name>
    <dbReference type="NCBI Taxonomy" id="2029865"/>
    <lineage>
        <taxon>Bacteria</taxon>
        <taxon>Pseudomonadati</taxon>
        <taxon>Pseudomonadota</taxon>
        <taxon>Alphaproteobacteria</taxon>
        <taxon>Hyphomicrobiales</taxon>
        <taxon>Devosiaceae</taxon>
        <taxon>Pelagibacterium</taxon>
    </lineage>
</organism>
<comment type="caution">
    <text evidence="10">The sequence shown here is derived from an EMBL/GenBank/DDBJ whole genome shotgun (WGS) entry which is preliminary data.</text>
</comment>
<dbReference type="PANTHER" id="PTHR42930">
    <property type="entry name" value="PHOSPHATE-SPECIFIC TRANSPORT SYSTEM ACCESSORY PROTEIN PHOU"/>
    <property type="match status" value="1"/>
</dbReference>
<comment type="subunit">
    <text evidence="3 8">Homodimer.</text>
</comment>
<dbReference type="SUPFAM" id="SSF109755">
    <property type="entry name" value="PhoU-like"/>
    <property type="match status" value="1"/>
</dbReference>
<dbReference type="AlphaFoldDB" id="A0A916RH09"/>
<dbReference type="InterPro" id="IPR028366">
    <property type="entry name" value="PhoU"/>
</dbReference>
<dbReference type="Proteomes" id="UP000596977">
    <property type="component" value="Unassembled WGS sequence"/>
</dbReference>
<sequence>MVTTDREHMVSSYEEELRTLAGLVADMASLVGTAVGEAVSAMASNDVESAEAVVKGDKAVDELQHELDNLAVSIIARRQPVASDLRLIVSSIHVANDLERIGDMAKSIARRCADINPVGGVAPHISSLKQMADIATRQIAMAYDAFSTRNEASAIAVLEHDVEIDAAYVAIFRELLTYMMEDPRNISVCTHLLFCAKSLERVGDHATNIAEQAYFLATGKDLASEEDKVNRRQIRG</sequence>
<dbReference type="GO" id="GO:0045936">
    <property type="term" value="P:negative regulation of phosphate metabolic process"/>
    <property type="evidence" value="ECO:0007669"/>
    <property type="project" value="InterPro"/>
</dbReference>
<dbReference type="EMBL" id="BMKB01000004">
    <property type="protein sequence ID" value="GGA57286.1"/>
    <property type="molecule type" value="Genomic_DNA"/>
</dbReference>
<dbReference type="FunFam" id="1.20.58.220:FF:000004">
    <property type="entry name" value="Phosphate-specific transport system accessory protein PhoU"/>
    <property type="match status" value="1"/>
</dbReference>
<evidence type="ECO:0000256" key="5">
    <source>
        <dbReference type="ARBA" id="ARBA00022490"/>
    </source>
</evidence>
<evidence type="ECO:0000313" key="10">
    <source>
        <dbReference type="EMBL" id="GGA57286.1"/>
    </source>
</evidence>
<dbReference type="InterPro" id="IPR038078">
    <property type="entry name" value="PhoU-like_sf"/>
</dbReference>
<comment type="similarity">
    <text evidence="2 8">Belongs to the PhoU family.</text>
</comment>
<evidence type="ECO:0000256" key="4">
    <source>
        <dbReference type="ARBA" id="ARBA00022448"/>
    </source>
</evidence>
<keyword evidence="5 8" id="KW-0963">Cytoplasm</keyword>
<reference evidence="10 11" key="1">
    <citation type="journal article" date="2014" name="Int. J. Syst. Evol. Microbiol.">
        <title>Complete genome sequence of Corynebacterium casei LMG S-19264T (=DSM 44701T), isolated from a smear-ripened cheese.</title>
        <authorList>
            <consortium name="US DOE Joint Genome Institute (JGI-PGF)"/>
            <person name="Walter F."/>
            <person name="Albersmeier A."/>
            <person name="Kalinowski J."/>
            <person name="Ruckert C."/>
        </authorList>
    </citation>
    <scope>NUCLEOTIDE SEQUENCE [LARGE SCALE GENOMIC DNA]</scope>
    <source>
        <strain evidence="10 11">CGMCC 1.15896</strain>
    </source>
</reference>
<dbReference type="RefSeq" id="WP_127074064.1">
    <property type="nucleotide sequence ID" value="NZ_BMKB01000004.1"/>
</dbReference>
<dbReference type="OrthoDB" id="9814256at2"/>
<dbReference type="GO" id="GO:0006817">
    <property type="term" value="P:phosphate ion transport"/>
    <property type="evidence" value="ECO:0007669"/>
    <property type="project" value="UniProtKB-KW"/>
</dbReference>
<proteinExistence type="inferred from homology"/>
<comment type="function">
    <text evidence="7 8">Plays a role in the regulation of phosphate uptake.</text>
</comment>
<feature type="domain" description="PhoU" evidence="9">
    <location>
        <begin position="25"/>
        <end position="111"/>
    </location>
</feature>
<comment type="subcellular location">
    <subcellularLocation>
        <location evidence="1 8">Cytoplasm</location>
    </subcellularLocation>
</comment>
<keyword evidence="6 8" id="KW-0592">Phosphate transport</keyword>
<protein>
    <recommendedName>
        <fullName evidence="8">Phosphate-specific transport system accessory protein PhoU</fullName>
    </recommendedName>
</protein>
<dbReference type="GO" id="GO:0030643">
    <property type="term" value="P:intracellular phosphate ion homeostasis"/>
    <property type="evidence" value="ECO:0007669"/>
    <property type="project" value="InterPro"/>
</dbReference>
<gene>
    <name evidence="10" type="primary">phoU</name>
    <name evidence="10" type="ORF">GCM10011499_29410</name>
</gene>
<evidence type="ECO:0000313" key="11">
    <source>
        <dbReference type="Proteomes" id="UP000596977"/>
    </source>
</evidence>
<evidence type="ECO:0000256" key="7">
    <source>
        <dbReference type="ARBA" id="ARBA00056181"/>
    </source>
</evidence>
<evidence type="ECO:0000256" key="1">
    <source>
        <dbReference type="ARBA" id="ARBA00004496"/>
    </source>
</evidence>